<reference evidence="3" key="1">
    <citation type="submission" date="2021-01" db="EMBL/GenBank/DDBJ databases">
        <authorList>
            <person name="Corre E."/>
            <person name="Pelletier E."/>
            <person name="Niang G."/>
            <person name="Scheremetjew M."/>
            <person name="Finn R."/>
            <person name="Kale V."/>
            <person name="Holt S."/>
            <person name="Cochrane G."/>
            <person name="Meng A."/>
            <person name="Brown T."/>
            <person name="Cohen L."/>
        </authorList>
    </citation>
    <scope>NUCLEOTIDE SEQUENCE</scope>
    <source>
        <strain evidence="3">B650</strain>
    </source>
</reference>
<protein>
    <recommendedName>
        <fullName evidence="2">JmjC domain-containing protein</fullName>
    </recommendedName>
</protein>
<keyword evidence="1" id="KW-1133">Transmembrane helix</keyword>
<keyword evidence="1" id="KW-0472">Membrane</keyword>
<name>A0A7S2PAW6_9STRA</name>
<dbReference type="InterPro" id="IPR003347">
    <property type="entry name" value="JmjC_dom"/>
</dbReference>
<gene>
    <name evidence="3" type="ORF">LDAN0321_LOCUS12549</name>
</gene>
<dbReference type="Gene3D" id="2.60.120.10">
    <property type="entry name" value="Jelly Rolls"/>
    <property type="match status" value="1"/>
</dbReference>
<dbReference type="SUPFAM" id="SSF51197">
    <property type="entry name" value="Clavaminate synthase-like"/>
    <property type="match status" value="1"/>
</dbReference>
<evidence type="ECO:0000259" key="2">
    <source>
        <dbReference type="PROSITE" id="PS51184"/>
    </source>
</evidence>
<accession>A0A7S2PAW6</accession>
<proteinExistence type="predicted"/>
<dbReference type="InterPro" id="IPR014710">
    <property type="entry name" value="RmlC-like_jellyroll"/>
</dbReference>
<dbReference type="PROSITE" id="PS51184">
    <property type="entry name" value="JMJC"/>
    <property type="match status" value="1"/>
</dbReference>
<evidence type="ECO:0000256" key="1">
    <source>
        <dbReference type="SAM" id="Phobius"/>
    </source>
</evidence>
<dbReference type="EMBL" id="HBGY01019840">
    <property type="protein sequence ID" value="CAD9588391.1"/>
    <property type="molecule type" value="Transcribed_RNA"/>
</dbReference>
<dbReference type="PANTHER" id="PTHR12461:SF98">
    <property type="entry name" value="CUPIN-LIKE DOMAIN-CONTAINING PROTEIN"/>
    <property type="match status" value="1"/>
</dbReference>
<dbReference type="AlphaFoldDB" id="A0A7S2PAW6"/>
<dbReference type="PANTHER" id="PTHR12461">
    <property type="entry name" value="HYPOXIA-INDUCIBLE FACTOR 1 ALPHA INHIBITOR-RELATED"/>
    <property type="match status" value="1"/>
</dbReference>
<sequence>MTGLTDYLIERKRVKAKQKNAGNHRSRQAAESTYDNAKYNKPHSYMHSVDINIDVNVRTVFYIWVGSFILVGAFAWYITGGVSMTSSNAYERSNRAGGAYEYTSAFAQRHPGVIQYDRTVQYRKLREKYEAILPDSNTVSAKRRRAFVQDTARKRRYIPKNKQQQNYDYDYDDYDPFNCPPNPPKGYPRTYNALEVLQNWPPDDTAPPQNNEIYQGLCVFSFQHNSDGDGENNNDTLQKIMTYQAAEVPYVVRDDPEVLKTVERWGQPDYLKELLRNDEHITEYSVNNHFMYWQKPLRKDKKKLRGEGWSPPTKKIRMGYLDWLKHANATVGGDFTKDGDVDVFGPDHSHWYFRLIGCGDYRSCTDKPSDFLFDELPFFRPRNKENIYLVNGKEQQGMHCRFGMKGVIAENHFDASRNSIAILVGERRYILAHPRECENLALYPMDHPSRRHSAIDWSNPDLMKYPQFGNAQVNEIVLQAGDVLYLPTQWFHYIVSLELNFQCNIRSGRSEEYDYFIDKCGFGKTLHE</sequence>
<dbReference type="InterPro" id="IPR041667">
    <property type="entry name" value="Cupin_8"/>
</dbReference>
<dbReference type="Pfam" id="PF13621">
    <property type="entry name" value="Cupin_8"/>
    <property type="match status" value="1"/>
</dbReference>
<organism evidence="3">
    <name type="scientific">Leptocylindrus danicus</name>
    <dbReference type="NCBI Taxonomy" id="163516"/>
    <lineage>
        <taxon>Eukaryota</taxon>
        <taxon>Sar</taxon>
        <taxon>Stramenopiles</taxon>
        <taxon>Ochrophyta</taxon>
        <taxon>Bacillariophyta</taxon>
        <taxon>Coscinodiscophyceae</taxon>
        <taxon>Chaetocerotophycidae</taxon>
        <taxon>Leptocylindrales</taxon>
        <taxon>Leptocylindraceae</taxon>
        <taxon>Leptocylindrus</taxon>
    </lineage>
</organism>
<evidence type="ECO:0000313" key="3">
    <source>
        <dbReference type="EMBL" id="CAD9588391.1"/>
    </source>
</evidence>
<feature type="transmembrane region" description="Helical" evidence="1">
    <location>
        <begin position="60"/>
        <end position="78"/>
    </location>
</feature>
<feature type="domain" description="JmjC" evidence="2">
    <location>
        <begin position="365"/>
        <end position="522"/>
    </location>
</feature>
<keyword evidence="1" id="KW-0812">Transmembrane</keyword>
<dbReference type="SMART" id="SM00558">
    <property type="entry name" value="JmjC"/>
    <property type="match status" value="1"/>
</dbReference>